<dbReference type="AlphaFoldDB" id="A0A1M6A3M2"/>
<dbReference type="RefSeq" id="WP_073163829.1">
    <property type="nucleotide sequence ID" value="NZ_FQZE01000001.1"/>
</dbReference>
<name>A0A1M6A3M2_9BACT</name>
<sequence>MQFNYQSVLSVAIISTGILLLLNLSSCSNLSSKETTEPENLVLVCGDSKVLVVDFSNQNNTTPSVVWNWDAHNATDLPSDYRMKKFNSIDDCKAIKGGKEILISSSSGAIAILNKKDKKVLFYTEVPNAHSIELLPDDKIVAAASTAERGNRLMVFDINNPEKLLFSDSLYSAHGVEWDDKRNSLFALGYDVLREYKIIENFKLELFEEWEIPGISGHDLQMTPDGNNLFITEHTGAWIFNIENEKFSKIDNFPDAENIKSISQNNLGQFVFTVPEESWWTYHVNFHNPTANLSFPDIHVYKARWFKP</sequence>
<dbReference type="STRING" id="1168035.SAMN05444280_10150"/>
<accession>A0A1M6A3M2</accession>
<dbReference type="InterPro" id="IPR045383">
    <property type="entry name" value="DUF6528"/>
</dbReference>
<evidence type="ECO:0000313" key="1">
    <source>
        <dbReference type="EMBL" id="SHI31072.1"/>
    </source>
</evidence>
<dbReference type="OrthoDB" id="7577105at2"/>
<reference evidence="1 2" key="1">
    <citation type="submission" date="2016-11" db="EMBL/GenBank/DDBJ databases">
        <authorList>
            <person name="Jaros S."/>
            <person name="Januszkiewicz K."/>
            <person name="Wedrychowicz H."/>
        </authorList>
    </citation>
    <scope>NUCLEOTIDE SEQUENCE [LARGE SCALE GENOMIC DNA]</scope>
    <source>
        <strain evidence="1 2">DSM 27063</strain>
    </source>
</reference>
<dbReference type="EMBL" id="FQZE01000001">
    <property type="protein sequence ID" value="SHI31072.1"/>
    <property type="molecule type" value="Genomic_DNA"/>
</dbReference>
<evidence type="ECO:0008006" key="3">
    <source>
        <dbReference type="Google" id="ProtNLM"/>
    </source>
</evidence>
<evidence type="ECO:0000313" key="2">
    <source>
        <dbReference type="Proteomes" id="UP000184050"/>
    </source>
</evidence>
<dbReference type="Pfam" id="PF20138">
    <property type="entry name" value="DUF6528"/>
    <property type="match status" value="1"/>
</dbReference>
<dbReference type="Proteomes" id="UP000184050">
    <property type="component" value="Unassembled WGS sequence"/>
</dbReference>
<gene>
    <name evidence="1" type="ORF">SAMN05444280_10150</name>
</gene>
<dbReference type="SUPFAM" id="SSF75011">
    <property type="entry name" value="3-carboxy-cis,cis-mucoante lactonizing enzyme"/>
    <property type="match status" value="1"/>
</dbReference>
<organism evidence="1 2">
    <name type="scientific">Tangfeifania diversioriginum</name>
    <dbReference type="NCBI Taxonomy" id="1168035"/>
    <lineage>
        <taxon>Bacteria</taxon>
        <taxon>Pseudomonadati</taxon>
        <taxon>Bacteroidota</taxon>
        <taxon>Bacteroidia</taxon>
        <taxon>Marinilabiliales</taxon>
        <taxon>Prolixibacteraceae</taxon>
        <taxon>Tangfeifania</taxon>
    </lineage>
</organism>
<proteinExistence type="predicted"/>
<protein>
    <recommendedName>
        <fullName evidence="3">WD40-like Beta Propeller Repeat</fullName>
    </recommendedName>
</protein>
<keyword evidence="2" id="KW-1185">Reference proteome</keyword>